<evidence type="ECO:0000313" key="1">
    <source>
        <dbReference type="EMBL" id="ONK63679.1"/>
    </source>
</evidence>
<accession>A0A5P1EFS8</accession>
<organism evidence="1 2">
    <name type="scientific">Asparagus officinalis</name>
    <name type="common">Garden asparagus</name>
    <dbReference type="NCBI Taxonomy" id="4686"/>
    <lineage>
        <taxon>Eukaryota</taxon>
        <taxon>Viridiplantae</taxon>
        <taxon>Streptophyta</taxon>
        <taxon>Embryophyta</taxon>
        <taxon>Tracheophyta</taxon>
        <taxon>Spermatophyta</taxon>
        <taxon>Magnoliopsida</taxon>
        <taxon>Liliopsida</taxon>
        <taxon>Asparagales</taxon>
        <taxon>Asparagaceae</taxon>
        <taxon>Asparagoideae</taxon>
        <taxon>Asparagus</taxon>
    </lineage>
</organism>
<gene>
    <name evidence="1" type="ORF">A4U43_C07F17770</name>
</gene>
<protein>
    <submittedName>
        <fullName evidence="1">Uncharacterized protein</fullName>
    </submittedName>
</protein>
<evidence type="ECO:0000313" key="2">
    <source>
        <dbReference type="Proteomes" id="UP000243459"/>
    </source>
</evidence>
<sequence length="77" mass="8189">MPSHPEVARLWPSHSGLCVRLSVVSVLSGSRLGSKSALMSEFESVIWSDDSLTPWTVGLIPHASGFIPSFTCGSTDS</sequence>
<reference evidence="2" key="1">
    <citation type="journal article" date="2017" name="Nat. Commun.">
        <title>The asparagus genome sheds light on the origin and evolution of a young Y chromosome.</title>
        <authorList>
            <person name="Harkess A."/>
            <person name="Zhou J."/>
            <person name="Xu C."/>
            <person name="Bowers J.E."/>
            <person name="Van der Hulst R."/>
            <person name="Ayyampalayam S."/>
            <person name="Mercati F."/>
            <person name="Riccardi P."/>
            <person name="McKain M.R."/>
            <person name="Kakrana A."/>
            <person name="Tang H."/>
            <person name="Ray J."/>
            <person name="Groenendijk J."/>
            <person name="Arikit S."/>
            <person name="Mathioni S.M."/>
            <person name="Nakano M."/>
            <person name="Shan H."/>
            <person name="Telgmann-Rauber A."/>
            <person name="Kanno A."/>
            <person name="Yue Z."/>
            <person name="Chen H."/>
            <person name="Li W."/>
            <person name="Chen Y."/>
            <person name="Xu X."/>
            <person name="Zhang Y."/>
            <person name="Luo S."/>
            <person name="Chen H."/>
            <person name="Gao J."/>
            <person name="Mao Z."/>
            <person name="Pires J.C."/>
            <person name="Luo M."/>
            <person name="Kudrna D."/>
            <person name="Wing R.A."/>
            <person name="Meyers B.C."/>
            <person name="Yi K."/>
            <person name="Kong H."/>
            <person name="Lavrijsen P."/>
            <person name="Sunseri F."/>
            <person name="Falavigna A."/>
            <person name="Ye Y."/>
            <person name="Leebens-Mack J.H."/>
            <person name="Chen G."/>
        </authorList>
    </citation>
    <scope>NUCLEOTIDE SEQUENCE [LARGE SCALE GENOMIC DNA]</scope>
    <source>
        <strain evidence="2">cv. DH0086</strain>
    </source>
</reference>
<name>A0A5P1EFS8_ASPOF</name>
<keyword evidence="2" id="KW-1185">Reference proteome</keyword>
<dbReference type="Gramene" id="ONK63679">
    <property type="protein sequence ID" value="ONK63679"/>
    <property type="gene ID" value="A4U43_C07F17770"/>
</dbReference>
<proteinExistence type="predicted"/>
<dbReference type="AlphaFoldDB" id="A0A5P1EFS8"/>
<dbReference type="Proteomes" id="UP000243459">
    <property type="component" value="Chromosome 7"/>
</dbReference>
<dbReference type="EMBL" id="CM007387">
    <property type="protein sequence ID" value="ONK63679.1"/>
    <property type="molecule type" value="Genomic_DNA"/>
</dbReference>